<dbReference type="InterPro" id="IPR005349">
    <property type="entry name" value="TMEM14"/>
</dbReference>
<sequence>MLSRHLPIIQYSNLHTHITNLDPTSIQPLYFSHLSTSLRVSFCVFCQHTGMTFGGLYAYSSYLISSNEEIGHDLAAAASAALTLSMGRRAVRSGKFMPAGLVTGLALVAGGYNGYKAMDYRGMI</sequence>
<gene>
    <name evidence="7" type="ORF">SARC_12002</name>
</gene>
<dbReference type="Pfam" id="PF03647">
    <property type="entry name" value="Tmemb_14"/>
    <property type="match status" value="1"/>
</dbReference>
<evidence type="ECO:0000256" key="1">
    <source>
        <dbReference type="ARBA" id="ARBA00004370"/>
    </source>
</evidence>
<dbReference type="Proteomes" id="UP000054560">
    <property type="component" value="Unassembled WGS sequence"/>
</dbReference>
<dbReference type="InterPro" id="IPR044890">
    <property type="entry name" value="TMEM14_sf"/>
</dbReference>
<dbReference type="GO" id="GO:0016020">
    <property type="term" value="C:membrane"/>
    <property type="evidence" value="ECO:0007669"/>
    <property type="project" value="UniProtKB-SubCell"/>
</dbReference>
<comment type="subcellular location">
    <subcellularLocation>
        <location evidence="1">Membrane</location>
    </subcellularLocation>
</comment>
<keyword evidence="8" id="KW-1185">Reference proteome</keyword>
<evidence type="ECO:0000313" key="7">
    <source>
        <dbReference type="EMBL" id="KNC75474.1"/>
    </source>
</evidence>
<keyword evidence="4 6" id="KW-1133">Transmembrane helix</keyword>
<evidence type="ECO:0000256" key="2">
    <source>
        <dbReference type="ARBA" id="ARBA00007590"/>
    </source>
</evidence>
<organism evidence="7 8">
    <name type="scientific">Sphaeroforma arctica JP610</name>
    <dbReference type="NCBI Taxonomy" id="667725"/>
    <lineage>
        <taxon>Eukaryota</taxon>
        <taxon>Ichthyosporea</taxon>
        <taxon>Ichthyophonida</taxon>
        <taxon>Sphaeroforma</taxon>
    </lineage>
</organism>
<name>A0A0L0FFC3_9EUKA</name>
<evidence type="ECO:0000256" key="6">
    <source>
        <dbReference type="SAM" id="Phobius"/>
    </source>
</evidence>
<dbReference type="RefSeq" id="XP_014149376.1">
    <property type="nucleotide sequence ID" value="XM_014293901.1"/>
</dbReference>
<evidence type="ECO:0000313" key="8">
    <source>
        <dbReference type="Proteomes" id="UP000054560"/>
    </source>
</evidence>
<dbReference type="AlphaFoldDB" id="A0A0L0FFC3"/>
<dbReference type="Gene3D" id="1.10.10.1740">
    <property type="entry name" value="Transmembrane protein 14-like"/>
    <property type="match status" value="1"/>
</dbReference>
<dbReference type="PANTHER" id="PTHR12668">
    <property type="entry name" value="TRANSMEMBRANE PROTEIN 14, 15"/>
    <property type="match status" value="1"/>
</dbReference>
<dbReference type="EMBL" id="KQ243602">
    <property type="protein sequence ID" value="KNC75474.1"/>
    <property type="molecule type" value="Genomic_DNA"/>
</dbReference>
<dbReference type="OrthoDB" id="5620at2759"/>
<keyword evidence="3 6" id="KW-0812">Transmembrane</keyword>
<feature type="transmembrane region" description="Helical" evidence="6">
    <location>
        <begin position="96"/>
        <end position="115"/>
    </location>
</feature>
<dbReference type="GeneID" id="25912506"/>
<reference evidence="7 8" key="1">
    <citation type="submission" date="2011-02" db="EMBL/GenBank/DDBJ databases">
        <title>The Genome Sequence of Sphaeroforma arctica JP610.</title>
        <authorList>
            <consortium name="The Broad Institute Genome Sequencing Platform"/>
            <person name="Russ C."/>
            <person name="Cuomo C."/>
            <person name="Young S.K."/>
            <person name="Zeng Q."/>
            <person name="Gargeya S."/>
            <person name="Alvarado L."/>
            <person name="Berlin A."/>
            <person name="Chapman S.B."/>
            <person name="Chen Z."/>
            <person name="Freedman E."/>
            <person name="Gellesch M."/>
            <person name="Goldberg J."/>
            <person name="Griggs A."/>
            <person name="Gujja S."/>
            <person name="Heilman E."/>
            <person name="Heiman D."/>
            <person name="Howarth C."/>
            <person name="Mehta T."/>
            <person name="Neiman D."/>
            <person name="Pearson M."/>
            <person name="Roberts A."/>
            <person name="Saif S."/>
            <person name="Shea T."/>
            <person name="Shenoy N."/>
            <person name="Sisk P."/>
            <person name="Stolte C."/>
            <person name="Sykes S."/>
            <person name="White J."/>
            <person name="Yandava C."/>
            <person name="Burger G."/>
            <person name="Gray M.W."/>
            <person name="Holland P.W.H."/>
            <person name="King N."/>
            <person name="Lang F.B.F."/>
            <person name="Roger A.J."/>
            <person name="Ruiz-Trillo I."/>
            <person name="Haas B."/>
            <person name="Nusbaum C."/>
            <person name="Birren B."/>
        </authorList>
    </citation>
    <scope>NUCLEOTIDE SEQUENCE [LARGE SCALE GENOMIC DNA]</scope>
    <source>
        <strain evidence="7 8">JP610</strain>
    </source>
</reference>
<keyword evidence="5 6" id="KW-0472">Membrane</keyword>
<accession>A0A0L0FFC3</accession>
<evidence type="ECO:0000256" key="3">
    <source>
        <dbReference type="ARBA" id="ARBA00022692"/>
    </source>
</evidence>
<evidence type="ECO:0000256" key="4">
    <source>
        <dbReference type="ARBA" id="ARBA00022989"/>
    </source>
</evidence>
<protein>
    <submittedName>
        <fullName evidence="7">Uncharacterized protein</fullName>
    </submittedName>
</protein>
<proteinExistence type="inferred from homology"/>
<evidence type="ECO:0000256" key="5">
    <source>
        <dbReference type="ARBA" id="ARBA00023136"/>
    </source>
</evidence>
<comment type="similarity">
    <text evidence="2">Belongs to the TMEM14 family.</text>
</comment>